<reference evidence="1" key="1">
    <citation type="submission" date="2020-02" db="EMBL/GenBank/DDBJ databases">
        <authorList>
            <person name="Meier V. D."/>
        </authorList>
    </citation>
    <scope>NUCLEOTIDE SEQUENCE</scope>
    <source>
        <strain evidence="1">AVDCRST_MAG22</strain>
    </source>
</reference>
<protein>
    <submittedName>
        <fullName evidence="1">Uncharacterized protein</fullName>
    </submittedName>
</protein>
<sequence>MGSSATAIITAPTKITQLEDAPSSSEGYAGRVIRQKNVGRRKYVEARRLS</sequence>
<dbReference type="EMBL" id="CADCUV010000006">
    <property type="protein sequence ID" value="CAA9383237.1"/>
    <property type="molecule type" value="Genomic_DNA"/>
</dbReference>
<gene>
    <name evidence="1" type="ORF">AVDCRST_MAG22-93</name>
</gene>
<dbReference type="AlphaFoldDB" id="A0A6J4NBJ9"/>
<proteinExistence type="predicted"/>
<name>A0A6J4NBJ9_9ACTN</name>
<organism evidence="1">
    <name type="scientific">uncultured Rubrobacteraceae bacterium</name>
    <dbReference type="NCBI Taxonomy" id="349277"/>
    <lineage>
        <taxon>Bacteria</taxon>
        <taxon>Bacillati</taxon>
        <taxon>Actinomycetota</taxon>
        <taxon>Rubrobacteria</taxon>
        <taxon>Rubrobacterales</taxon>
        <taxon>Rubrobacteraceae</taxon>
        <taxon>environmental samples</taxon>
    </lineage>
</organism>
<evidence type="ECO:0000313" key="1">
    <source>
        <dbReference type="EMBL" id="CAA9383237.1"/>
    </source>
</evidence>
<accession>A0A6J4NBJ9</accession>